<name>A0A9X2F2Q0_9SPHI</name>
<reference evidence="1" key="1">
    <citation type="submission" date="2022-06" db="EMBL/GenBank/DDBJ databases">
        <title>Solitalea sp. MAHUQ-68 isolated from rhizospheric soil.</title>
        <authorList>
            <person name="Huq M.A."/>
        </authorList>
    </citation>
    <scope>NUCLEOTIDE SEQUENCE</scope>
    <source>
        <strain evidence="1">MAHUQ-68</strain>
    </source>
</reference>
<dbReference type="RefSeq" id="WP_252588266.1">
    <property type="nucleotide sequence ID" value="NZ_JAMWYS010000036.1"/>
</dbReference>
<dbReference type="EMBL" id="JAMWYS010000036">
    <property type="protein sequence ID" value="MCO4293612.1"/>
    <property type="molecule type" value="Genomic_DNA"/>
</dbReference>
<protein>
    <submittedName>
        <fullName evidence="1">Uncharacterized protein</fullName>
    </submittedName>
</protein>
<dbReference type="AlphaFoldDB" id="A0A9X2F2Q0"/>
<organism evidence="1 2">
    <name type="scientific">Solitalea agri</name>
    <dbReference type="NCBI Taxonomy" id="2953739"/>
    <lineage>
        <taxon>Bacteria</taxon>
        <taxon>Pseudomonadati</taxon>
        <taxon>Bacteroidota</taxon>
        <taxon>Sphingobacteriia</taxon>
        <taxon>Sphingobacteriales</taxon>
        <taxon>Sphingobacteriaceae</taxon>
        <taxon>Solitalea</taxon>
    </lineage>
</organism>
<sequence>MNPLHLTCYCLFLVVTFGSCKREKHHQVESAFYYWKTSFKLNEKEQQELKALNVNHLYLRFLDVDWDVNRKSARPVCPMIFNQQFPATLKPIPVVFITNKTLLQVDRLAVNELADNIMHFVRRQCELQKINPAEIQIDCDWTKQSMVRYFLLLRRVKEHEYLKGKMLSATIRMHQIKYRTSKGVPPVDKGLLMCYNMGDLRKYGDHNSILDQHTIEDYLANLSSYPLKLDVALPLFSWSVLFRNQLYAGLLRDLKPSDFQNEKVFEKQGKRCYQVLNNVNLNGYLLKKGEVLRDESYSARDIIQAAKYCSTNLSTDSVRVILFHLDSSILNNYHTNELEKIYHSFR</sequence>
<gene>
    <name evidence="1" type="ORF">NF867_12120</name>
</gene>
<evidence type="ECO:0000313" key="2">
    <source>
        <dbReference type="Proteomes" id="UP001155182"/>
    </source>
</evidence>
<keyword evidence="2" id="KW-1185">Reference proteome</keyword>
<evidence type="ECO:0000313" key="1">
    <source>
        <dbReference type="EMBL" id="MCO4293612.1"/>
    </source>
</evidence>
<accession>A0A9X2F2Q0</accession>
<comment type="caution">
    <text evidence="1">The sequence shown here is derived from an EMBL/GenBank/DDBJ whole genome shotgun (WGS) entry which is preliminary data.</text>
</comment>
<dbReference type="Proteomes" id="UP001155182">
    <property type="component" value="Unassembled WGS sequence"/>
</dbReference>
<proteinExistence type="predicted"/>